<gene>
    <name evidence="2" type="ORF">D6R50_05390</name>
</gene>
<dbReference type="RefSeq" id="WP_120414467.1">
    <property type="nucleotide sequence ID" value="NZ_RAWX01000001.1"/>
</dbReference>
<dbReference type="AlphaFoldDB" id="A0A3A9J584"/>
<keyword evidence="1" id="KW-0732">Signal</keyword>
<dbReference type="Pfam" id="PF11059">
    <property type="entry name" value="DUF2860"/>
    <property type="match status" value="1"/>
</dbReference>
<dbReference type="InterPro" id="IPR016896">
    <property type="entry name" value="DUF2860"/>
</dbReference>
<sequence>MRIGLLLSMGMLVASGVQAQELGAIPGESGFSGSVLAGASVGETKSNFATGSAGSERIDALGAAAQQRHLDPVINGDLRYTFASTGSQLFLGNLIQDAIRGDGTQQFGLRQQLGDKGIVAGLLVFNATPVKVWRDPFAVGVARQESDVRSHGARLAWDNIWGSAFSGSVTSRDVKVDGESSGDQYGRAVMGMLDRNGRVNSAEVSYQFRLTDDQFLEPALRYEKADLAGSTESYVSKGLQLTYAKTSPRWSFVSNLYLGKRDYDEANPLFGQRADSRDMAIDATLFWHQLFGIAPLSALLSASYATANSGIDFYDIRATSITTGLLYRF</sequence>
<organism evidence="2 3">
    <name type="scientific">Aeromonas veronii</name>
    <dbReference type="NCBI Taxonomy" id="654"/>
    <lineage>
        <taxon>Bacteria</taxon>
        <taxon>Pseudomonadati</taxon>
        <taxon>Pseudomonadota</taxon>
        <taxon>Gammaproteobacteria</taxon>
        <taxon>Aeromonadales</taxon>
        <taxon>Aeromonadaceae</taxon>
        <taxon>Aeromonas</taxon>
    </lineage>
</organism>
<protein>
    <submittedName>
        <fullName evidence="2">DUF2860 domain-containing protein</fullName>
    </submittedName>
</protein>
<dbReference type="EMBL" id="RAWX01000001">
    <property type="protein sequence ID" value="RKJ92006.1"/>
    <property type="molecule type" value="Genomic_DNA"/>
</dbReference>
<comment type="caution">
    <text evidence="2">The sequence shown here is derived from an EMBL/GenBank/DDBJ whole genome shotgun (WGS) entry which is preliminary data.</text>
</comment>
<reference evidence="2 3" key="1">
    <citation type="submission" date="2018-09" db="EMBL/GenBank/DDBJ databases">
        <title>Genome sequencing of Aeromonas veronii MS-17-88.</title>
        <authorList>
            <person name="Tekedar H.C."/>
            <person name="Arick M.A."/>
            <person name="Hsu C.-Y."/>
            <person name="Thrash A."/>
            <person name="Karsi A."/>
            <person name="Lawrence M.L."/>
            <person name="Abdelhamed H."/>
        </authorList>
    </citation>
    <scope>NUCLEOTIDE SEQUENCE [LARGE SCALE GENOMIC DNA]</scope>
    <source>
        <strain evidence="2 3">MS 17-88</strain>
    </source>
</reference>
<accession>A0A3A9J584</accession>
<evidence type="ECO:0000313" key="3">
    <source>
        <dbReference type="Proteomes" id="UP000281725"/>
    </source>
</evidence>
<dbReference type="Proteomes" id="UP000281725">
    <property type="component" value="Unassembled WGS sequence"/>
</dbReference>
<proteinExistence type="predicted"/>
<feature type="chain" id="PRO_5017478645" evidence="1">
    <location>
        <begin position="20"/>
        <end position="329"/>
    </location>
</feature>
<dbReference type="PIRSF" id="PIRSF028696">
    <property type="entry name" value="UCP028696"/>
    <property type="match status" value="1"/>
</dbReference>
<name>A0A3A9J584_AERVE</name>
<evidence type="ECO:0000313" key="2">
    <source>
        <dbReference type="EMBL" id="RKJ92006.1"/>
    </source>
</evidence>
<evidence type="ECO:0000256" key="1">
    <source>
        <dbReference type="SAM" id="SignalP"/>
    </source>
</evidence>
<feature type="signal peptide" evidence="1">
    <location>
        <begin position="1"/>
        <end position="19"/>
    </location>
</feature>